<evidence type="ECO:0000313" key="2">
    <source>
        <dbReference type="EMBL" id="MDZ8119539.1"/>
    </source>
</evidence>
<gene>
    <name evidence="2" type="ORF">P9H32_12980</name>
</gene>
<evidence type="ECO:0000313" key="3">
    <source>
        <dbReference type="Proteomes" id="UP001290861"/>
    </source>
</evidence>
<dbReference type="InterPro" id="IPR036291">
    <property type="entry name" value="NAD(P)-bd_dom_sf"/>
</dbReference>
<organism evidence="2 3">
    <name type="scientific">Pontiella agarivorans</name>
    <dbReference type="NCBI Taxonomy" id="3038953"/>
    <lineage>
        <taxon>Bacteria</taxon>
        <taxon>Pseudomonadati</taxon>
        <taxon>Kiritimatiellota</taxon>
        <taxon>Kiritimatiellia</taxon>
        <taxon>Kiritimatiellales</taxon>
        <taxon>Pontiellaceae</taxon>
        <taxon>Pontiella</taxon>
    </lineage>
</organism>
<evidence type="ECO:0000259" key="1">
    <source>
        <dbReference type="Pfam" id="PF01408"/>
    </source>
</evidence>
<dbReference type="RefSeq" id="WP_322609330.1">
    <property type="nucleotide sequence ID" value="NZ_JARVCO010000012.1"/>
</dbReference>
<accession>A0ABU5MZF5</accession>
<reference evidence="2 3" key="1">
    <citation type="journal article" date="2024" name="Appl. Environ. Microbiol.">
        <title>Pontiella agarivorans sp. nov., a novel marine anaerobic bacterium capable of degrading macroalgal polysaccharides and fixing nitrogen.</title>
        <authorList>
            <person name="Liu N."/>
            <person name="Kivenson V."/>
            <person name="Peng X."/>
            <person name="Cui Z."/>
            <person name="Lankiewicz T.S."/>
            <person name="Gosselin K.M."/>
            <person name="English C.J."/>
            <person name="Blair E.M."/>
            <person name="O'Malley M.A."/>
            <person name="Valentine D.L."/>
        </authorList>
    </citation>
    <scope>NUCLEOTIDE SEQUENCE [LARGE SCALE GENOMIC DNA]</scope>
    <source>
        <strain evidence="2 3">NLcol2</strain>
    </source>
</reference>
<dbReference type="Gene3D" id="3.30.360.10">
    <property type="entry name" value="Dihydrodipicolinate Reductase, domain 2"/>
    <property type="match status" value="1"/>
</dbReference>
<dbReference type="PANTHER" id="PTHR43818">
    <property type="entry name" value="BCDNA.GH03377"/>
    <property type="match status" value="1"/>
</dbReference>
<name>A0ABU5MZF5_9BACT</name>
<dbReference type="SUPFAM" id="SSF55347">
    <property type="entry name" value="Glyceraldehyde-3-phosphate dehydrogenase-like, C-terminal domain"/>
    <property type="match status" value="1"/>
</dbReference>
<dbReference type="Proteomes" id="UP001290861">
    <property type="component" value="Unassembled WGS sequence"/>
</dbReference>
<comment type="caution">
    <text evidence="2">The sequence shown here is derived from an EMBL/GenBank/DDBJ whole genome shotgun (WGS) entry which is preliminary data.</text>
</comment>
<dbReference type="InterPro" id="IPR050463">
    <property type="entry name" value="Gfo/Idh/MocA_oxidrdct_glycsds"/>
</dbReference>
<sequence>MITHSRRRTFLSSSIATGAGLTILPSGTLAGKGPGEKLNIALIGAYGRGKQHYHDLRTQNIVAICDVHSECMKFAAKEFPKAKQYTDWRKCLEQKDLEAVVICTPDHHHAFISIWAMNRGLHVYCEKPLGDCVAEARAVREVYLKNKKKLATQHGTQRHANPNFDRVAEMIKGGAIGELKDVHTWGNRTHNKTAYLPADGKPPAGINWNQWIGPVQWHPYNPGYFDLRPGRGCLSWNMYDDFGSWQVGDMGSHTVDLAWNAIDAESPIKAKAFGDSPSPYVCPSKLTAIFTLPANNWRDEIRLAWYQGGPRPKSPNNALDLNKISHGALFKGTKGVLIADFNNRILLPLGKDTDMTYYTPPHKARAPIGGFMQQWFNACKGDLKTDCNFDYAGKMIETLMLGLAAHKAGKELKYDAKSGRVTNDEKANEYLSKKYREGWVLNG</sequence>
<dbReference type="InterPro" id="IPR000683">
    <property type="entry name" value="Gfo/Idh/MocA-like_OxRdtase_N"/>
</dbReference>
<dbReference type="SUPFAM" id="SSF51735">
    <property type="entry name" value="NAD(P)-binding Rossmann-fold domains"/>
    <property type="match status" value="1"/>
</dbReference>
<keyword evidence="3" id="KW-1185">Reference proteome</keyword>
<dbReference type="EMBL" id="JARVCO010000012">
    <property type="protein sequence ID" value="MDZ8119539.1"/>
    <property type="molecule type" value="Genomic_DNA"/>
</dbReference>
<dbReference type="PANTHER" id="PTHR43818:SF10">
    <property type="entry name" value="NADH-DEPENDENT DEHYDROGENASE-RELATED"/>
    <property type="match status" value="1"/>
</dbReference>
<protein>
    <submittedName>
        <fullName evidence="2">Gfo/Idh/MocA family oxidoreductase</fullName>
    </submittedName>
</protein>
<feature type="domain" description="Gfo/Idh/MocA-like oxidoreductase N-terminal" evidence="1">
    <location>
        <begin position="38"/>
        <end position="153"/>
    </location>
</feature>
<dbReference type="Pfam" id="PF01408">
    <property type="entry name" value="GFO_IDH_MocA"/>
    <property type="match status" value="1"/>
</dbReference>
<proteinExistence type="predicted"/>
<dbReference type="Gene3D" id="3.40.50.720">
    <property type="entry name" value="NAD(P)-binding Rossmann-like Domain"/>
    <property type="match status" value="1"/>
</dbReference>